<dbReference type="EMBL" id="JAKLTY010000030">
    <property type="protein sequence ID" value="MCG2631613.1"/>
    <property type="molecule type" value="Genomic_DNA"/>
</dbReference>
<name>A0A9X1RI57_9BRAD</name>
<organism evidence="2 3">
    <name type="scientific">Bradyrhizobium zhengyangense</name>
    <dbReference type="NCBI Taxonomy" id="2911009"/>
    <lineage>
        <taxon>Bacteria</taxon>
        <taxon>Pseudomonadati</taxon>
        <taxon>Pseudomonadota</taxon>
        <taxon>Alphaproteobacteria</taxon>
        <taxon>Hyphomicrobiales</taxon>
        <taxon>Nitrobacteraceae</taxon>
        <taxon>Bradyrhizobium</taxon>
    </lineage>
</organism>
<dbReference type="Pfam" id="PF10649">
    <property type="entry name" value="DUF2478"/>
    <property type="match status" value="1"/>
</dbReference>
<evidence type="ECO:0000313" key="3">
    <source>
        <dbReference type="Proteomes" id="UP001139054"/>
    </source>
</evidence>
<accession>A0A9X1RI57</accession>
<dbReference type="AlphaFoldDB" id="A0A9X1RI57"/>
<sequence>MSASLSVPKFDIPKFDIPKSDSPKSDPVPRPASPLTALVYPQNNYPASVFEALVAACRGRGLMLAGVLQHVVDATPERRCDVVLEDLATGRRTPIFEDRGAGAAGCRLDEGALAEVAVNIAKSLETLPDVLVLNKFGKAECDGGGLLELIASAIERNIVVVIGVPQGNLQAWRSFAGGLGTELRADTGEVERWAQSVARLSR</sequence>
<comment type="caution">
    <text evidence="2">The sequence shown here is derived from an EMBL/GenBank/DDBJ whole genome shotgun (WGS) entry which is preliminary data.</text>
</comment>
<feature type="region of interest" description="Disordered" evidence="1">
    <location>
        <begin position="1"/>
        <end position="31"/>
    </location>
</feature>
<feature type="compositionally biased region" description="Basic and acidic residues" evidence="1">
    <location>
        <begin position="11"/>
        <end position="24"/>
    </location>
</feature>
<reference evidence="2" key="1">
    <citation type="submission" date="2022-01" db="EMBL/GenBank/DDBJ databases">
        <title>Genome sequnece data of strain Bradyrhizobium sp. nov.</title>
        <authorList>
            <person name="Zhang J."/>
        </authorList>
    </citation>
    <scope>NUCLEOTIDE SEQUENCE</scope>
    <source>
        <strain evidence="2">WYCCWR 13023</strain>
    </source>
</reference>
<protein>
    <submittedName>
        <fullName evidence="2">DUF2478 domain-containing protein</fullName>
    </submittedName>
</protein>
<proteinExistence type="predicted"/>
<evidence type="ECO:0000256" key="1">
    <source>
        <dbReference type="SAM" id="MobiDB-lite"/>
    </source>
</evidence>
<dbReference type="RefSeq" id="WP_237891697.1">
    <property type="nucleotide sequence ID" value="NZ_JAKLTY010000030.1"/>
</dbReference>
<dbReference type="Proteomes" id="UP001139054">
    <property type="component" value="Unassembled WGS sequence"/>
</dbReference>
<evidence type="ECO:0000313" key="2">
    <source>
        <dbReference type="EMBL" id="MCG2631613.1"/>
    </source>
</evidence>
<gene>
    <name evidence="2" type="ORF">L6654_33785</name>
</gene>
<dbReference type="InterPro" id="IPR018912">
    <property type="entry name" value="DUF2478"/>
</dbReference>